<dbReference type="GO" id="GO:0015031">
    <property type="term" value="P:protein transport"/>
    <property type="evidence" value="ECO:0007669"/>
    <property type="project" value="UniProtKB-KW"/>
</dbReference>
<evidence type="ECO:0000256" key="10">
    <source>
        <dbReference type="SAM" id="MobiDB-lite"/>
    </source>
</evidence>
<comment type="caution">
    <text evidence="12">The sequence shown here is derived from an EMBL/GenBank/DDBJ whole genome shotgun (WGS) entry which is preliminary data.</text>
</comment>
<dbReference type="EMBL" id="JAACFV010000071">
    <property type="protein sequence ID" value="KAF7507331.1"/>
    <property type="molecule type" value="Genomic_DNA"/>
</dbReference>
<dbReference type="GO" id="GO:0007030">
    <property type="term" value="P:Golgi organization"/>
    <property type="evidence" value="ECO:0007669"/>
    <property type="project" value="InterPro"/>
</dbReference>
<dbReference type="InterPro" id="IPR024602">
    <property type="entry name" value="COG_su2_N"/>
</dbReference>
<reference evidence="12" key="1">
    <citation type="submission" date="2020-02" db="EMBL/GenBank/DDBJ databases">
        <authorList>
            <person name="Palmer J.M."/>
        </authorList>
    </citation>
    <scope>NUCLEOTIDE SEQUENCE</scope>
    <source>
        <strain evidence="12">EPUS1.4</strain>
        <tissue evidence="12">Thallus</tissue>
    </source>
</reference>
<keyword evidence="4" id="KW-0813">Transport</keyword>
<dbReference type="GO" id="GO:0000139">
    <property type="term" value="C:Golgi membrane"/>
    <property type="evidence" value="ECO:0007669"/>
    <property type="project" value="UniProtKB-SubCell"/>
</dbReference>
<dbReference type="PANTHER" id="PTHR12961:SF0">
    <property type="entry name" value="CONSERVED OLIGOMERIC GOLGI COMPLEX SUBUNIT 2"/>
    <property type="match status" value="1"/>
</dbReference>
<proteinExistence type="inferred from homology"/>
<keyword evidence="7" id="KW-0472">Membrane</keyword>
<gene>
    <name evidence="12" type="ORF">GJ744_010765</name>
</gene>
<keyword evidence="5" id="KW-0653">Protein transport</keyword>
<dbReference type="AlphaFoldDB" id="A0A8H7AHQ6"/>
<accession>A0A8H7AHQ6</accession>
<organism evidence="12 13">
    <name type="scientific">Endocarpon pusillum</name>
    <dbReference type="NCBI Taxonomy" id="364733"/>
    <lineage>
        <taxon>Eukaryota</taxon>
        <taxon>Fungi</taxon>
        <taxon>Dikarya</taxon>
        <taxon>Ascomycota</taxon>
        <taxon>Pezizomycotina</taxon>
        <taxon>Eurotiomycetes</taxon>
        <taxon>Chaetothyriomycetidae</taxon>
        <taxon>Verrucariales</taxon>
        <taxon>Verrucariaceae</taxon>
        <taxon>Endocarpon</taxon>
    </lineage>
</organism>
<keyword evidence="6" id="KW-0333">Golgi apparatus</keyword>
<dbReference type="InterPro" id="IPR009316">
    <property type="entry name" value="COG2"/>
</dbReference>
<evidence type="ECO:0000256" key="9">
    <source>
        <dbReference type="SAM" id="Coils"/>
    </source>
</evidence>
<evidence type="ECO:0000256" key="2">
    <source>
        <dbReference type="ARBA" id="ARBA00007603"/>
    </source>
</evidence>
<evidence type="ECO:0000256" key="1">
    <source>
        <dbReference type="ARBA" id="ARBA00004395"/>
    </source>
</evidence>
<dbReference type="OrthoDB" id="332281at2759"/>
<sequence>MGSRFYFGGSDDSGSELDGNDSSLPFPKPLALSAFLVPDFDPTTFLANLSDRYQTLEDLRNELRELSQSLSKELLDLVNDNYQGFLSLGSTLRGGEEKVEEIRVGFLGFQRDLHAVRGKVEQRSENVAALIDTKKSTMKQIQIGKSLLQIAEQIEHLEASLMVAATTDGSQNGSNDQREILSDESDEDADEGGASLHRLERHAEQYLVLKLLLRRHSPTQPYIISQTNRIARIKSTLSLDLEGALKALKCGQKDHRGDKSRIDRLETLLVSTNELEQPAEAA</sequence>
<keyword evidence="9" id="KW-0175">Coiled coil</keyword>
<evidence type="ECO:0000256" key="4">
    <source>
        <dbReference type="ARBA" id="ARBA00022448"/>
    </source>
</evidence>
<comment type="similarity">
    <text evidence="2">Belongs to the COG2 family.</text>
</comment>
<dbReference type="Proteomes" id="UP000606974">
    <property type="component" value="Unassembled WGS sequence"/>
</dbReference>
<protein>
    <recommendedName>
        <fullName evidence="3">Conserved oligomeric Golgi complex subunit 2</fullName>
    </recommendedName>
    <alternativeName>
        <fullName evidence="8">Component of oligomeric Golgi complex 2</fullName>
    </alternativeName>
</protein>
<evidence type="ECO:0000313" key="12">
    <source>
        <dbReference type="EMBL" id="KAF7507331.1"/>
    </source>
</evidence>
<keyword evidence="13" id="KW-1185">Reference proteome</keyword>
<feature type="region of interest" description="Disordered" evidence="10">
    <location>
        <begin position="166"/>
        <end position="193"/>
    </location>
</feature>
<feature type="coiled-coil region" evidence="9">
    <location>
        <begin position="46"/>
        <end position="80"/>
    </location>
</feature>
<feature type="region of interest" description="Disordered" evidence="10">
    <location>
        <begin position="1"/>
        <end position="22"/>
    </location>
</feature>
<dbReference type="GO" id="GO:0017119">
    <property type="term" value="C:Golgi transport complex"/>
    <property type="evidence" value="ECO:0007669"/>
    <property type="project" value="TreeGrafter"/>
</dbReference>
<feature type="domain" description="Conserved oligomeric Golgi complex subunit 2 N-terminal" evidence="11">
    <location>
        <begin position="33"/>
        <end position="103"/>
    </location>
</feature>
<evidence type="ECO:0000256" key="6">
    <source>
        <dbReference type="ARBA" id="ARBA00023034"/>
    </source>
</evidence>
<dbReference type="PANTHER" id="PTHR12961">
    <property type="entry name" value="CONSERVED OLIGOMERIC GOLGI COMPLEX COMPONENT 2"/>
    <property type="match status" value="1"/>
</dbReference>
<evidence type="ECO:0000256" key="3">
    <source>
        <dbReference type="ARBA" id="ARBA00020977"/>
    </source>
</evidence>
<evidence type="ECO:0000313" key="13">
    <source>
        <dbReference type="Proteomes" id="UP000606974"/>
    </source>
</evidence>
<evidence type="ECO:0000256" key="8">
    <source>
        <dbReference type="ARBA" id="ARBA00031344"/>
    </source>
</evidence>
<evidence type="ECO:0000259" key="11">
    <source>
        <dbReference type="Pfam" id="PF06148"/>
    </source>
</evidence>
<dbReference type="Pfam" id="PF06148">
    <property type="entry name" value="COG2_N"/>
    <property type="match status" value="1"/>
</dbReference>
<name>A0A8H7AHQ6_9EURO</name>
<dbReference type="GO" id="GO:0006891">
    <property type="term" value="P:intra-Golgi vesicle-mediated transport"/>
    <property type="evidence" value="ECO:0007669"/>
    <property type="project" value="TreeGrafter"/>
</dbReference>
<evidence type="ECO:0000256" key="5">
    <source>
        <dbReference type="ARBA" id="ARBA00022927"/>
    </source>
</evidence>
<comment type="subcellular location">
    <subcellularLocation>
        <location evidence="1">Golgi apparatus membrane</location>
        <topology evidence="1">Peripheral membrane protein</topology>
    </subcellularLocation>
</comment>
<evidence type="ECO:0000256" key="7">
    <source>
        <dbReference type="ARBA" id="ARBA00023136"/>
    </source>
</evidence>
<feature type="compositionally biased region" description="Acidic residues" evidence="10">
    <location>
        <begin position="182"/>
        <end position="191"/>
    </location>
</feature>